<feature type="region of interest" description="Disordered" evidence="1">
    <location>
        <begin position="97"/>
        <end position="147"/>
    </location>
</feature>
<organism evidence="3 4">
    <name type="scientific">Astrephomene gubernaculifera</name>
    <dbReference type="NCBI Taxonomy" id="47775"/>
    <lineage>
        <taxon>Eukaryota</taxon>
        <taxon>Viridiplantae</taxon>
        <taxon>Chlorophyta</taxon>
        <taxon>core chlorophytes</taxon>
        <taxon>Chlorophyceae</taxon>
        <taxon>CS clade</taxon>
        <taxon>Chlamydomonadales</taxon>
        <taxon>Astrephomenaceae</taxon>
        <taxon>Astrephomene</taxon>
    </lineage>
</organism>
<dbReference type="Proteomes" id="UP001054857">
    <property type="component" value="Unassembled WGS sequence"/>
</dbReference>
<dbReference type="PANTHER" id="PTHR46961">
    <property type="entry name" value="DYNEIN HEAVY CHAIN 1, AXONEMAL-LIKE PROTEIN"/>
    <property type="match status" value="1"/>
</dbReference>
<evidence type="ECO:0000256" key="1">
    <source>
        <dbReference type="SAM" id="MobiDB-lite"/>
    </source>
</evidence>
<proteinExistence type="predicted"/>
<dbReference type="GO" id="GO:0051959">
    <property type="term" value="F:dynein light intermediate chain binding"/>
    <property type="evidence" value="ECO:0007669"/>
    <property type="project" value="InterPro"/>
</dbReference>
<dbReference type="EMBL" id="BMAR01000003">
    <property type="protein sequence ID" value="GFR42275.1"/>
    <property type="molecule type" value="Genomic_DNA"/>
</dbReference>
<feature type="non-terminal residue" evidence="3">
    <location>
        <position position="370"/>
    </location>
</feature>
<feature type="domain" description="Dynein heavy chain C-terminal" evidence="2">
    <location>
        <begin position="56"/>
        <end position="103"/>
    </location>
</feature>
<dbReference type="GO" id="GO:0030286">
    <property type="term" value="C:dynein complex"/>
    <property type="evidence" value="ECO:0007669"/>
    <property type="project" value="InterPro"/>
</dbReference>
<name>A0AAD3HJ51_9CHLO</name>
<dbReference type="InterPro" id="IPR043160">
    <property type="entry name" value="Dynein_C_barrel"/>
</dbReference>
<dbReference type="Gene3D" id="3.10.490.20">
    <property type="match status" value="2"/>
</dbReference>
<keyword evidence="4" id="KW-1185">Reference proteome</keyword>
<feature type="compositionally biased region" description="Low complexity" evidence="1">
    <location>
        <begin position="137"/>
        <end position="146"/>
    </location>
</feature>
<dbReference type="InterPro" id="IPR026983">
    <property type="entry name" value="DHC"/>
</dbReference>
<gene>
    <name evidence="3" type="ORF">Agub_g3172</name>
</gene>
<feature type="compositionally biased region" description="Low complexity" evidence="1">
    <location>
        <begin position="115"/>
        <end position="130"/>
    </location>
</feature>
<dbReference type="InterPro" id="IPR041228">
    <property type="entry name" value="Dynein_C"/>
</dbReference>
<dbReference type="AlphaFoldDB" id="A0AAD3HJ51"/>
<reference evidence="3 4" key="1">
    <citation type="journal article" date="2021" name="Sci. Rep.">
        <title>Genome sequencing of the multicellular alga Astrephomene provides insights into convergent evolution of germ-soma differentiation.</title>
        <authorList>
            <person name="Yamashita S."/>
            <person name="Yamamoto K."/>
            <person name="Matsuzaki R."/>
            <person name="Suzuki S."/>
            <person name="Yamaguchi H."/>
            <person name="Hirooka S."/>
            <person name="Minakuchi Y."/>
            <person name="Miyagishima S."/>
            <person name="Kawachi M."/>
            <person name="Toyoda A."/>
            <person name="Nozaki H."/>
        </authorList>
    </citation>
    <scope>NUCLEOTIDE SEQUENCE [LARGE SCALE GENOMIC DNA]</scope>
    <source>
        <strain evidence="3 4">NIES-4017</strain>
    </source>
</reference>
<evidence type="ECO:0000313" key="3">
    <source>
        <dbReference type="EMBL" id="GFR42275.1"/>
    </source>
</evidence>
<evidence type="ECO:0000259" key="2">
    <source>
        <dbReference type="Pfam" id="PF18199"/>
    </source>
</evidence>
<dbReference type="GO" id="GO:0007018">
    <property type="term" value="P:microtubule-based movement"/>
    <property type="evidence" value="ECO:0007669"/>
    <property type="project" value="InterPro"/>
</dbReference>
<evidence type="ECO:0000313" key="4">
    <source>
        <dbReference type="Proteomes" id="UP001054857"/>
    </source>
</evidence>
<comment type="caution">
    <text evidence="3">The sequence shown here is derived from an EMBL/GenBank/DDBJ whole genome shotgun (WGS) entry which is preliminary data.</text>
</comment>
<dbReference type="GO" id="GO:0045505">
    <property type="term" value="F:dynein intermediate chain binding"/>
    <property type="evidence" value="ECO:0007669"/>
    <property type="project" value="InterPro"/>
</dbReference>
<feature type="region of interest" description="Disordered" evidence="1">
    <location>
        <begin position="285"/>
        <end position="316"/>
    </location>
</feature>
<dbReference type="PANTHER" id="PTHR46961:SF8">
    <property type="entry name" value="DYNEIN AXONEMAL HEAVY CHAIN 7"/>
    <property type="match status" value="1"/>
</dbReference>
<dbReference type="Pfam" id="PF18199">
    <property type="entry name" value="Dynein_C"/>
    <property type="match status" value="2"/>
</dbReference>
<sequence>GGSTGGATGVLSGAGSRVSLLADRDQQQGDRSCGGSTTMGSGGGAVPPGVGVNSGPAEGGVYVYGLFLEGARWDEKEGVLAEARPGDMFSRLPAAHLLPRPASDPSCGTRADSGTAPPDLPSLDDPTSASFTARYDNSNSNSSNGNYTGGGNTAASISSNYNAYSAHGGTGTGNGYGSGYPNGGVSSGNLSSSAHATTSGSGVLTSVNLAFPNSKSAVVAAAAGALAAPPSSVTSTASALPAFALSPAPAPAPAAVPASAAAATVTTTTAAAAAPAPASLPLPPLPRPFSGGFVSPPPEGDFPPSAEEDPQADPHRYACPLYRTSVRAGVLSTTGQSTNFVLYLGLGIPPDTHPDFWVMQGVAALCALDD</sequence>
<feature type="domain" description="Dynein heavy chain C-terminal" evidence="2">
    <location>
        <begin position="308"/>
        <end position="366"/>
    </location>
</feature>
<protein>
    <recommendedName>
        <fullName evidence="2">Dynein heavy chain C-terminal domain-containing protein</fullName>
    </recommendedName>
</protein>
<feature type="region of interest" description="Disordered" evidence="1">
    <location>
        <begin position="1"/>
        <end position="55"/>
    </location>
</feature>
<accession>A0AAD3HJ51</accession>